<evidence type="ECO:0008006" key="3">
    <source>
        <dbReference type="Google" id="ProtNLM"/>
    </source>
</evidence>
<comment type="caution">
    <text evidence="1">The sequence shown here is derived from an EMBL/GenBank/DDBJ whole genome shotgun (WGS) entry which is preliminary data.</text>
</comment>
<dbReference type="AlphaFoldDB" id="A0A081NTI1"/>
<proteinExistence type="predicted"/>
<gene>
    <name evidence="1" type="ORF">ET33_33930</name>
</gene>
<organism evidence="1 2">
    <name type="scientific">Paenibacillus tyrfis</name>
    <dbReference type="NCBI Taxonomy" id="1501230"/>
    <lineage>
        <taxon>Bacteria</taxon>
        <taxon>Bacillati</taxon>
        <taxon>Bacillota</taxon>
        <taxon>Bacilli</taxon>
        <taxon>Bacillales</taxon>
        <taxon>Paenibacillaceae</taxon>
        <taxon>Paenibacillus</taxon>
    </lineage>
</organism>
<evidence type="ECO:0000313" key="1">
    <source>
        <dbReference type="EMBL" id="KEQ21754.1"/>
    </source>
</evidence>
<dbReference type="Proteomes" id="UP000028123">
    <property type="component" value="Unassembled WGS sequence"/>
</dbReference>
<evidence type="ECO:0000313" key="2">
    <source>
        <dbReference type="Proteomes" id="UP000028123"/>
    </source>
</evidence>
<keyword evidence="2" id="KW-1185">Reference proteome</keyword>
<name>A0A081NTI1_9BACL</name>
<dbReference type="OrthoDB" id="2624539at2"/>
<protein>
    <recommendedName>
        <fullName evidence="3">Butirosin biosynthesis protein H N-terminal domain-containing protein</fullName>
    </recommendedName>
</protein>
<accession>A0A081NTI1</accession>
<reference evidence="1 2" key="1">
    <citation type="submission" date="2014-06" db="EMBL/GenBank/DDBJ databases">
        <title>Draft genome sequence of Paenibacillus sp. MSt1.</title>
        <authorList>
            <person name="Aw Y.K."/>
            <person name="Ong K.S."/>
            <person name="Gan H.M."/>
            <person name="Lee S.M."/>
        </authorList>
    </citation>
    <scope>NUCLEOTIDE SEQUENCE [LARGE SCALE GENOMIC DNA]</scope>
    <source>
        <strain evidence="1 2">MSt1</strain>
    </source>
</reference>
<dbReference type="RefSeq" id="WP_036693613.1">
    <property type="nucleotide sequence ID" value="NZ_JNVM01000064.1"/>
</dbReference>
<dbReference type="eggNOG" id="ENOG5032R9F">
    <property type="taxonomic scope" value="Bacteria"/>
</dbReference>
<dbReference type="EMBL" id="JNVM01000064">
    <property type="protein sequence ID" value="KEQ21754.1"/>
    <property type="molecule type" value="Genomic_DNA"/>
</dbReference>
<sequence>MNRYQLPLQPPPIKGFLRWAYTLSITHNYEETLPWYYTNFIQMSCTKHFLEKRRTFFFDFFRGKPNELNFNNPFLLTCAVNYEMLSGFRPDELVEFMIGRMNQGYYAIVFVDESKITVSPAYEGDAFPHHLMLSGYDLKERTFDVSMFDFNQVYRTIKIPFEEFVSACESMKRLIESGLEADHHTFFYRFNGEHPFAFDPVAVADQLRDYLNSETHLNRINYNPDGEVFGLATYEYLQMYFKASAERHPSLVWPNGVRHLHLLWEHKKVMVDRIRYFTQHGIIERDDELQQSFEELANKAKLMRDQLAIAEMKGDDRIYAKMPAKLEAFKEKEPELLERLLKRVEAGQPVGT</sequence>